<dbReference type="InterPro" id="IPR019572">
    <property type="entry name" value="UBA_E1_SCCH"/>
</dbReference>
<dbReference type="Gene3D" id="3.40.50.12550">
    <property type="entry name" value="Ubiquitin-activating enzyme E1, inactive adenylation domain, subdomain 2"/>
    <property type="match status" value="1"/>
</dbReference>
<dbReference type="Pfam" id="PF10585">
    <property type="entry name" value="UBA_E1_SCCH"/>
    <property type="match status" value="1"/>
</dbReference>
<dbReference type="Gene3D" id="2.40.30.180">
    <property type="entry name" value="Ubiquitin-activating enzyme E1, FCCH domain"/>
    <property type="match status" value="1"/>
</dbReference>
<dbReference type="InterPro" id="IPR032420">
    <property type="entry name" value="E1_4HB"/>
</dbReference>
<dbReference type="Pfam" id="PF09358">
    <property type="entry name" value="E1_UFD"/>
    <property type="match status" value="1"/>
</dbReference>
<dbReference type="OrthoDB" id="10252231at2759"/>
<evidence type="ECO:0000256" key="1">
    <source>
        <dbReference type="ARBA" id="ARBA00000488"/>
    </source>
</evidence>
<comment type="catalytic activity">
    <reaction evidence="1">
        <text>ATP + ubiquitin + [E1 ubiquitin-activating enzyme]-L-cysteine = AMP + diphosphate + S-ubiquitinyl-[E1 ubiquitin-activating enzyme]-L-cysteine.</text>
        <dbReference type="EC" id="6.2.1.45"/>
    </reaction>
</comment>
<evidence type="ECO:0000256" key="8">
    <source>
        <dbReference type="ARBA" id="ARBA00022840"/>
    </source>
</evidence>
<dbReference type="CDD" id="cd01490">
    <property type="entry name" value="Ube1_repeat2"/>
    <property type="match status" value="1"/>
</dbReference>
<dbReference type="InterPro" id="IPR018074">
    <property type="entry name" value="UBQ-activ_enz_E1_CS"/>
</dbReference>
<dbReference type="InterPro" id="IPR033127">
    <property type="entry name" value="UBQ-activ_enz_E1_Cys_AS"/>
</dbReference>
<dbReference type="SMART" id="SM00985">
    <property type="entry name" value="UBA_e1_C"/>
    <property type="match status" value="1"/>
</dbReference>
<sequence length="1014" mass="115129">MRDLKIEVNNNNKDGIDESLYSRQLYVLGHDAMRRMQSADVLISGLGGLGVEIAKSIILGGVKSVTLHDTKICTVKDLGTQFYLNKCCLGRNRAESCAEKLAELNNYVTTSVITDELCENVINKFRVVVLTETSSKEQKRISEICRQHKVALIIADTKGLFGQIFCDFGENFIVYDDDGIAPKTGHIIGISKENEGVINTEKWHNLFDGDYVTFSGISGMTELNQCKAIKVNKIGNYSFSIGDTSEFNDYIDGGTFTQIKMPKTVSFKPLHIAENEAEFTFMLMDLNKFENPRQIQMAFTAYHRFVEKNDREPQPWSESDAMEFMRICLDRAGELNIDVDAKLVTSFSKICTGNLAPMNAIIGGITAQEVMKACSGKFMPILQYFCFDALECLRDEESMPKYISQCCGSRYDSQSIVFGDDVQRKLEDLRYFIVGAGAIGCELLKNFSMMGIGCGNGGVVITDMDLIEKSNLNRQFLFRPSDVGQPKSRIAAKASKAMNPELNIVHHENKVCAETEKIYSEFFFDKIDGVATALDNVDARLFIDRKCVIYHKPLIDSGTLGAMGNIQCIIPHLTESYSSSVDPPEQNVPVCTLRHFPNAIEHTIQWARDKFEGLFTSEAIDAEKFLNDENYLQNLLSTSTVSTLECLQSIKKALIDERPLNFPDCIHWARNQFEELYTNQIRQLLHNFPPDQIMPSGQPFWSGMKKMPTQIMFDVSQRLHMDFILSCANLRAEMYGIEQNRDYAYAIETVQKVVVPDFEPKSGIKIPMNDTEIEDSNNNDEEADENLIKQLAGELMTVNKSTLNFQPLRFEKDDDANLHMDFVTAASNLRATNYKILPADKFKTKLIAGKIIAAIATCTSVVAGFVCLEIYKIAQGFDDVTKFQNRYFNLADNTYAFSEPKPALISKFYDTPYTIWDRFEINNPLTLRQLLDYFKNEHKLEITMLSQNVTMLFTFFMSEKKLRERENLLIDECIEHIMEEKIEPHIKSLILEAYCVDENDVEVEVPYIRYVLKS</sequence>
<comment type="pathway">
    <text evidence="2">Protein modification; protein ubiquitination.</text>
</comment>
<accession>A0A9N9WPA0</accession>
<evidence type="ECO:0000313" key="14">
    <source>
        <dbReference type="Proteomes" id="UP001153620"/>
    </source>
</evidence>
<dbReference type="InterPro" id="IPR045886">
    <property type="entry name" value="ThiF/MoeB/HesA"/>
</dbReference>
<dbReference type="Gene3D" id="3.40.50.720">
    <property type="entry name" value="NAD(P)-binding Rossmann-like Domain"/>
    <property type="match status" value="1"/>
</dbReference>
<dbReference type="InterPro" id="IPR000011">
    <property type="entry name" value="UBQ/SUMO-activ_enz_E1-like"/>
</dbReference>
<evidence type="ECO:0000256" key="5">
    <source>
        <dbReference type="ARBA" id="ARBA00022598"/>
    </source>
</evidence>
<dbReference type="InterPro" id="IPR042449">
    <property type="entry name" value="Ub-E1_IAD_1"/>
</dbReference>
<dbReference type="Gene3D" id="3.50.50.80">
    <property type="entry name" value="Ubiquitin-activating enzyme E1, inactive adenylation domain, subdomain 1"/>
    <property type="match status" value="1"/>
</dbReference>
<dbReference type="InterPro" id="IPR018075">
    <property type="entry name" value="UBQ-activ_enz_E1"/>
</dbReference>
<evidence type="ECO:0000256" key="4">
    <source>
        <dbReference type="ARBA" id="ARBA00012990"/>
    </source>
</evidence>
<dbReference type="Pfam" id="PF16190">
    <property type="entry name" value="E1_FCCH"/>
    <property type="match status" value="1"/>
</dbReference>
<evidence type="ECO:0000313" key="13">
    <source>
        <dbReference type="EMBL" id="CAG9803516.1"/>
    </source>
</evidence>
<feature type="domain" description="Ubiquitin-activating enzyme E1 C-terminal" evidence="12">
    <location>
        <begin position="883"/>
        <end position="1008"/>
    </location>
</feature>
<evidence type="ECO:0000256" key="6">
    <source>
        <dbReference type="ARBA" id="ARBA00022741"/>
    </source>
</evidence>
<evidence type="ECO:0000256" key="10">
    <source>
        <dbReference type="PROSITE-ProRule" id="PRU10132"/>
    </source>
</evidence>
<dbReference type="Pfam" id="PF16191">
    <property type="entry name" value="E1_4HB"/>
    <property type="match status" value="1"/>
</dbReference>
<organism evidence="13 14">
    <name type="scientific">Chironomus riparius</name>
    <dbReference type="NCBI Taxonomy" id="315576"/>
    <lineage>
        <taxon>Eukaryota</taxon>
        <taxon>Metazoa</taxon>
        <taxon>Ecdysozoa</taxon>
        <taxon>Arthropoda</taxon>
        <taxon>Hexapoda</taxon>
        <taxon>Insecta</taxon>
        <taxon>Pterygota</taxon>
        <taxon>Neoptera</taxon>
        <taxon>Endopterygota</taxon>
        <taxon>Diptera</taxon>
        <taxon>Nematocera</taxon>
        <taxon>Chironomoidea</taxon>
        <taxon>Chironomidae</taxon>
        <taxon>Chironominae</taxon>
        <taxon>Chironomus</taxon>
    </lineage>
</organism>
<keyword evidence="14" id="KW-1185">Reference proteome</keyword>
<dbReference type="PANTHER" id="PTHR10953:SF250">
    <property type="entry name" value="UBIQUITIN-LIKE MODIFIER-ACTIVATING ENZYME 1"/>
    <property type="match status" value="1"/>
</dbReference>
<comment type="similarity">
    <text evidence="3 11">Belongs to the ubiquitin-activating E1 family.</text>
</comment>
<reference evidence="13" key="1">
    <citation type="submission" date="2022-01" db="EMBL/GenBank/DDBJ databases">
        <authorList>
            <person name="King R."/>
        </authorList>
    </citation>
    <scope>NUCLEOTIDE SEQUENCE</scope>
</reference>
<evidence type="ECO:0000256" key="3">
    <source>
        <dbReference type="ARBA" id="ARBA00005673"/>
    </source>
</evidence>
<keyword evidence="7 11" id="KW-0833">Ubl conjugation pathway</keyword>
<evidence type="ECO:0000256" key="9">
    <source>
        <dbReference type="ARBA" id="ARBA00030371"/>
    </source>
</evidence>
<dbReference type="GO" id="GO:0005524">
    <property type="term" value="F:ATP binding"/>
    <property type="evidence" value="ECO:0007669"/>
    <property type="project" value="UniProtKB-KW"/>
</dbReference>
<dbReference type="GO" id="GO:0016925">
    <property type="term" value="P:protein sumoylation"/>
    <property type="evidence" value="ECO:0007669"/>
    <property type="project" value="TreeGrafter"/>
</dbReference>
<dbReference type="InterPro" id="IPR038252">
    <property type="entry name" value="UBA_E1_C_sf"/>
</dbReference>
<dbReference type="FunFam" id="3.10.290.60:FF:000001">
    <property type="entry name" value="Ubiquitin-activating enzyme E1 2"/>
    <property type="match status" value="1"/>
</dbReference>
<dbReference type="PRINTS" id="PR01849">
    <property type="entry name" value="UBIQUITINACT"/>
</dbReference>
<dbReference type="InterPro" id="IPR042302">
    <property type="entry name" value="E1_FCCH_sf"/>
</dbReference>
<dbReference type="GO" id="GO:0005737">
    <property type="term" value="C:cytoplasm"/>
    <property type="evidence" value="ECO:0007669"/>
    <property type="project" value="TreeGrafter"/>
</dbReference>
<dbReference type="NCBIfam" id="TIGR01408">
    <property type="entry name" value="Ube1"/>
    <property type="match status" value="1"/>
</dbReference>
<dbReference type="Gene3D" id="3.10.290.60">
    <property type="entry name" value="Ubiquitin-activating enzyme E1, UFD domain"/>
    <property type="match status" value="1"/>
</dbReference>
<dbReference type="InterPro" id="IPR032418">
    <property type="entry name" value="E1_FCCH"/>
</dbReference>
<dbReference type="Gene3D" id="1.10.10.2660">
    <property type="entry name" value="Ubiquitin-activating enzyme E1, SCCH domain"/>
    <property type="match status" value="1"/>
</dbReference>
<keyword evidence="6 11" id="KW-0547">Nucleotide-binding</keyword>
<dbReference type="FunFam" id="2.40.30.180:FF:000002">
    <property type="entry name" value="Ubiquitin-activating enzyme E1 2"/>
    <property type="match status" value="1"/>
</dbReference>
<dbReference type="Proteomes" id="UP001153620">
    <property type="component" value="Chromosome 2"/>
</dbReference>
<dbReference type="InterPro" id="IPR018965">
    <property type="entry name" value="Ub-activating_enz_E1_C"/>
</dbReference>
<dbReference type="Pfam" id="PF00899">
    <property type="entry name" value="ThiF"/>
    <property type="match status" value="1"/>
</dbReference>
<dbReference type="GO" id="GO:0031510">
    <property type="term" value="C:SUMO activating enzyme complex"/>
    <property type="evidence" value="ECO:0007669"/>
    <property type="project" value="TreeGrafter"/>
</dbReference>
<reference evidence="13" key="2">
    <citation type="submission" date="2022-10" db="EMBL/GenBank/DDBJ databases">
        <authorList>
            <consortium name="ENA_rothamsted_submissions"/>
            <consortium name="culmorum"/>
            <person name="King R."/>
        </authorList>
    </citation>
    <scope>NUCLEOTIDE SEQUENCE</scope>
</reference>
<evidence type="ECO:0000259" key="12">
    <source>
        <dbReference type="SMART" id="SM00985"/>
    </source>
</evidence>
<protein>
    <recommendedName>
        <fullName evidence="4">E1 ubiquitin-activating enzyme</fullName>
        <ecNumber evidence="4">6.2.1.45</ecNumber>
    </recommendedName>
    <alternativeName>
        <fullName evidence="9">Ubiquitin-activating enzyme E1</fullName>
    </alternativeName>
</protein>
<proteinExistence type="inferred from homology"/>
<dbReference type="GO" id="GO:0019948">
    <property type="term" value="F:SUMO activating enzyme activity"/>
    <property type="evidence" value="ECO:0007669"/>
    <property type="project" value="TreeGrafter"/>
</dbReference>
<dbReference type="FunFam" id="3.50.50.80:FF:000001">
    <property type="entry name" value="ubiquitin-like modifier-activating enzyme 1"/>
    <property type="match status" value="1"/>
</dbReference>
<evidence type="ECO:0000256" key="7">
    <source>
        <dbReference type="ARBA" id="ARBA00022786"/>
    </source>
</evidence>
<dbReference type="CDD" id="cd01491">
    <property type="entry name" value="Ube1_repeat1"/>
    <property type="match status" value="1"/>
</dbReference>
<keyword evidence="8 11" id="KW-0067">ATP-binding</keyword>
<dbReference type="InterPro" id="IPR000594">
    <property type="entry name" value="ThiF_NAD_FAD-bd"/>
</dbReference>
<dbReference type="GO" id="GO:0004839">
    <property type="term" value="F:ubiquitin activating enzyme activity"/>
    <property type="evidence" value="ECO:0007669"/>
    <property type="project" value="UniProtKB-EC"/>
</dbReference>
<gene>
    <name evidence="13" type="ORF">CHIRRI_LOCUS6416</name>
</gene>
<name>A0A9N9WPA0_9DIPT</name>
<dbReference type="EMBL" id="OU895878">
    <property type="protein sequence ID" value="CAG9803516.1"/>
    <property type="molecule type" value="Genomic_DNA"/>
</dbReference>
<dbReference type="FunFam" id="3.40.50.720:FF:000015">
    <property type="entry name" value="Ubiquitin-activating enzyme E1 1"/>
    <property type="match status" value="1"/>
</dbReference>
<dbReference type="SUPFAM" id="SSF69572">
    <property type="entry name" value="Activating enzymes of the ubiquitin-like proteins"/>
    <property type="match status" value="2"/>
</dbReference>
<keyword evidence="5 11" id="KW-0436">Ligase</keyword>
<dbReference type="PROSITE" id="PS00536">
    <property type="entry name" value="UBIQUITIN_ACTIVAT_1"/>
    <property type="match status" value="1"/>
</dbReference>
<feature type="active site" description="Glycyl thioester intermediate" evidence="10">
    <location>
        <position position="591"/>
    </location>
</feature>
<dbReference type="EC" id="6.2.1.45" evidence="4"/>
<evidence type="ECO:0000256" key="11">
    <source>
        <dbReference type="RuleBase" id="RU000519"/>
    </source>
</evidence>
<evidence type="ECO:0000256" key="2">
    <source>
        <dbReference type="ARBA" id="ARBA00004906"/>
    </source>
</evidence>
<dbReference type="InterPro" id="IPR035985">
    <property type="entry name" value="Ubiquitin-activating_enz"/>
</dbReference>
<dbReference type="AlphaFoldDB" id="A0A9N9WPA0"/>
<dbReference type="InterPro" id="IPR042063">
    <property type="entry name" value="Ubi_acti_E1_SCCH"/>
</dbReference>
<dbReference type="PROSITE" id="PS00865">
    <property type="entry name" value="UBIQUITIN_ACTIVAT_2"/>
    <property type="match status" value="1"/>
</dbReference>
<dbReference type="PANTHER" id="PTHR10953">
    <property type="entry name" value="UBIQUITIN-ACTIVATING ENZYME E1"/>
    <property type="match status" value="1"/>
</dbReference>
<dbReference type="FunFam" id="1.10.10.2660:FF:000001">
    <property type="entry name" value="Ubiquitin-activating enzyme E1 1"/>
    <property type="match status" value="1"/>
</dbReference>